<dbReference type="EMBL" id="JTHE02000003">
    <property type="protein sequence ID" value="NEV68042.1"/>
    <property type="molecule type" value="Genomic_DNA"/>
</dbReference>
<dbReference type="AlphaFoldDB" id="A0A8T6QTU5"/>
<organism evidence="1">
    <name type="scientific">Lyngbya confervoides BDU141951</name>
    <dbReference type="NCBI Taxonomy" id="1574623"/>
    <lineage>
        <taxon>Bacteria</taxon>
        <taxon>Bacillati</taxon>
        <taxon>Cyanobacteriota</taxon>
        <taxon>Cyanophyceae</taxon>
        <taxon>Oscillatoriophycideae</taxon>
        <taxon>Oscillatoriales</taxon>
        <taxon>Microcoleaceae</taxon>
        <taxon>Lyngbya</taxon>
    </lineage>
</organism>
<comment type="caution">
    <text evidence="1">The sequence shown here is derived from an EMBL/GenBank/DDBJ whole genome shotgun (WGS) entry which is preliminary data.</text>
</comment>
<sequence>MERSIADVVAPQFLESLVVTLGDEQDEGVVPAKVLRDRLALSSTSCPRCSARGD</sequence>
<proteinExistence type="predicted"/>
<evidence type="ECO:0000313" key="1">
    <source>
        <dbReference type="EMBL" id="NEV68042.1"/>
    </source>
</evidence>
<name>A0A8T6QTU5_9CYAN</name>
<reference evidence="1" key="3">
    <citation type="submission" date="2020-02" db="EMBL/GenBank/DDBJ databases">
        <authorList>
            <person name="Sarangi A.N."/>
            <person name="Ghosh S."/>
            <person name="Mukherjee M."/>
            <person name="Tripathy S."/>
        </authorList>
    </citation>
    <scope>NUCLEOTIDE SEQUENCE</scope>
    <source>
        <strain evidence="1">BDU141951</strain>
    </source>
</reference>
<accession>A0A8T6QTU5</accession>
<reference evidence="1" key="2">
    <citation type="journal article" date="2015" name="Genome Announc.">
        <title>Draft Genome Sequence of Filamentous Marine Cyanobacterium Lyngbya confervoides Strain BDU141951.</title>
        <authorList>
            <person name="Chandrababunaidu M.M."/>
            <person name="Sen D."/>
            <person name="Tripathy S."/>
        </authorList>
    </citation>
    <scope>NUCLEOTIDE SEQUENCE</scope>
    <source>
        <strain evidence="1">BDU141951</strain>
    </source>
</reference>
<gene>
    <name evidence="1" type="ORF">QQ91_013055</name>
</gene>
<protein>
    <submittedName>
        <fullName evidence="1">Uncharacterized protein</fullName>
    </submittedName>
</protein>
<reference evidence="1" key="1">
    <citation type="submission" date="2014-11" db="EMBL/GenBank/DDBJ databases">
        <authorList>
            <person name="Malar M.C."/>
            <person name="Sen D."/>
            <person name="Tripathy S."/>
        </authorList>
    </citation>
    <scope>NUCLEOTIDE SEQUENCE</scope>
    <source>
        <strain evidence="1">BDU141951</strain>
    </source>
</reference>